<evidence type="ECO:0000256" key="1">
    <source>
        <dbReference type="SAM" id="MobiDB-lite"/>
    </source>
</evidence>
<evidence type="ECO:0000313" key="3">
    <source>
        <dbReference type="WBParaSite" id="BXY_1697200.1"/>
    </source>
</evidence>
<feature type="region of interest" description="Disordered" evidence="1">
    <location>
        <begin position="1"/>
        <end position="38"/>
    </location>
</feature>
<organism evidence="2 3">
    <name type="scientific">Bursaphelenchus xylophilus</name>
    <name type="common">Pinewood nematode worm</name>
    <name type="synonym">Aphelenchoides xylophilus</name>
    <dbReference type="NCBI Taxonomy" id="6326"/>
    <lineage>
        <taxon>Eukaryota</taxon>
        <taxon>Metazoa</taxon>
        <taxon>Ecdysozoa</taxon>
        <taxon>Nematoda</taxon>
        <taxon>Chromadorea</taxon>
        <taxon>Rhabditida</taxon>
        <taxon>Tylenchina</taxon>
        <taxon>Tylenchomorpha</taxon>
        <taxon>Aphelenchoidea</taxon>
        <taxon>Aphelenchoididae</taxon>
        <taxon>Bursaphelenchus</taxon>
    </lineage>
</organism>
<reference evidence="3" key="1">
    <citation type="submission" date="2016-11" db="UniProtKB">
        <authorList>
            <consortium name="WormBaseParasite"/>
        </authorList>
    </citation>
    <scope>IDENTIFICATION</scope>
</reference>
<feature type="compositionally biased region" description="Basic and acidic residues" evidence="1">
    <location>
        <begin position="119"/>
        <end position="129"/>
    </location>
</feature>
<feature type="region of interest" description="Disordered" evidence="1">
    <location>
        <begin position="110"/>
        <end position="129"/>
    </location>
</feature>
<dbReference type="Proteomes" id="UP000095284">
    <property type="component" value="Unplaced"/>
</dbReference>
<feature type="compositionally biased region" description="Polar residues" evidence="1">
    <location>
        <begin position="75"/>
        <end position="88"/>
    </location>
</feature>
<dbReference type="AlphaFoldDB" id="A0A1I7SV97"/>
<evidence type="ECO:0000313" key="2">
    <source>
        <dbReference type="Proteomes" id="UP000095284"/>
    </source>
</evidence>
<feature type="region of interest" description="Disordered" evidence="1">
    <location>
        <begin position="53"/>
        <end position="88"/>
    </location>
</feature>
<feature type="compositionally biased region" description="Basic and acidic residues" evidence="1">
    <location>
        <begin position="7"/>
        <end position="36"/>
    </location>
</feature>
<sequence>MQNAVVEFREKDKKQMDKKPALWRDRKEQRALEPKGMRPRSAMRRLIGLNLGQEGGGKETWPDRSRKGGVRMRNKANTNGLGNGHSRTGPAQNPFCVFHMCESYCSKCPRRRQPIQPPHKRERERERERVRQKVSIQRLHCVQGRDISLAGEICNERNVAGPIVSMK</sequence>
<dbReference type="WBParaSite" id="BXY_1697200.1">
    <property type="protein sequence ID" value="BXY_1697200.1"/>
    <property type="gene ID" value="BXY_1697200"/>
</dbReference>
<accession>A0A1I7SV97</accession>
<proteinExistence type="predicted"/>
<name>A0A1I7SV97_BURXY</name>
<feature type="compositionally biased region" description="Basic and acidic residues" evidence="1">
    <location>
        <begin position="56"/>
        <end position="66"/>
    </location>
</feature>
<protein>
    <submittedName>
        <fullName evidence="3">Uncharacterized protein</fullName>
    </submittedName>
</protein>